<dbReference type="KEGG" id="cak:Caul_3078"/>
<dbReference type="Pfam" id="PF12680">
    <property type="entry name" value="SnoaL_2"/>
    <property type="match status" value="1"/>
</dbReference>
<name>B0T1L6_CAUSK</name>
<dbReference type="EMBL" id="CP000927">
    <property type="protein sequence ID" value="ABZ72205.1"/>
    <property type="molecule type" value="Genomic_DNA"/>
</dbReference>
<dbReference type="InterPro" id="IPR037401">
    <property type="entry name" value="SnoaL-like"/>
</dbReference>
<dbReference type="OrthoDB" id="1353852at2"/>
<dbReference type="AlphaFoldDB" id="B0T1L6"/>
<dbReference type="SUPFAM" id="SSF54427">
    <property type="entry name" value="NTF2-like"/>
    <property type="match status" value="1"/>
</dbReference>
<protein>
    <recommendedName>
        <fullName evidence="1">SnoaL-like domain-containing protein</fullName>
    </recommendedName>
</protein>
<reference evidence="2" key="1">
    <citation type="submission" date="2008-01" db="EMBL/GenBank/DDBJ databases">
        <title>Complete sequence of chromosome of Caulobacter sp. K31.</title>
        <authorList>
            <consortium name="US DOE Joint Genome Institute"/>
            <person name="Copeland A."/>
            <person name="Lucas S."/>
            <person name="Lapidus A."/>
            <person name="Barry K."/>
            <person name="Glavina del Rio T."/>
            <person name="Dalin E."/>
            <person name="Tice H."/>
            <person name="Pitluck S."/>
            <person name="Bruce D."/>
            <person name="Goodwin L."/>
            <person name="Thompson L.S."/>
            <person name="Brettin T."/>
            <person name="Detter J.C."/>
            <person name="Han C."/>
            <person name="Schmutz J."/>
            <person name="Larimer F."/>
            <person name="Land M."/>
            <person name="Hauser L."/>
            <person name="Kyrpides N."/>
            <person name="Kim E."/>
            <person name="Stephens C."/>
            <person name="Richardson P."/>
        </authorList>
    </citation>
    <scope>NUCLEOTIDE SEQUENCE [LARGE SCALE GENOMIC DNA]</scope>
    <source>
        <strain evidence="2">K31</strain>
    </source>
</reference>
<evidence type="ECO:0000313" key="2">
    <source>
        <dbReference type="EMBL" id="ABZ72205.1"/>
    </source>
</evidence>
<accession>B0T1L6</accession>
<dbReference type="STRING" id="366602.Caul_3078"/>
<sequence length="117" mass="13228">MSAATDLIVRYYHALERRDIDAVLEMTHPRAHFHDFLGGGEVDGLADARDFYRRMFELAPNLDLIAVEELPDGRVRVDMQSSVHSPSGRLWSDTRQEATYAMADGLIQGIELRGPTR</sequence>
<proteinExistence type="predicted"/>
<dbReference type="Gene3D" id="3.10.450.50">
    <property type="match status" value="1"/>
</dbReference>
<organism evidence="2">
    <name type="scientific">Caulobacter sp. (strain K31)</name>
    <dbReference type="NCBI Taxonomy" id="366602"/>
    <lineage>
        <taxon>Bacteria</taxon>
        <taxon>Pseudomonadati</taxon>
        <taxon>Pseudomonadota</taxon>
        <taxon>Alphaproteobacteria</taxon>
        <taxon>Caulobacterales</taxon>
        <taxon>Caulobacteraceae</taxon>
        <taxon>Caulobacter</taxon>
    </lineage>
</organism>
<dbReference type="HOGENOM" id="CLU_2080545_0_0_5"/>
<feature type="domain" description="SnoaL-like" evidence="1">
    <location>
        <begin position="9"/>
        <end position="74"/>
    </location>
</feature>
<evidence type="ECO:0000259" key="1">
    <source>
        <dbReference type="Pfam" id="PF12680"/>
    </source>
</evidence>
<gene>
    <name evidence="2" type="ordered locus">Caul_3078</name>
</gene>
<dbReference type="InterPro" id="IPR032710">
    <property type="entry name" value="NTF2-like_dom_sf"/>
</dbReference>